<dbReference type="InterPro" id="IPR008551">
    <property type="entry name" value="TANGO2"/>
</dbReference>
<evidence type="ECO:0000313" key="2">
    <source>
        <dbReference type="Proteomes" id="UP001303373"/>
    </source>
</evidence>
<accession>A0AAQ3RBS7</accession>
<organism evidence="1 2">
    <name type="scientific">Acrodontium crateriforme</name>
    <dbReference type="NCBI Taxonomy" id="150365"/>
    <lineage>
        <taxon>Eukaryota</taxon>
        <taxon>Fungi</taxon>
        <taxon>Dikarya</taxon>
        <taxon>Ascomycota</taxon>
        <taxon>Pezizomycotina</taxon>
        <taxon>Dothideomycetes</taxon>
        <taxon>Dothideomycetidae</taxon>
        <taxon>Mycosphaerellales</taxon>
        <taxon>Teratosphaeriaceae</taxon>
        <taxon>Acrodontium</taxon>
    </lineage>
</organism>
<protein>
    <recommendedName>
        <fullName evidence="3">DUF833-domain-containing protein</fullName>
    </recommendedName>
</protein>
<proteinExistence type="predicted"/>
<dbReference type="Proteomes" id="UP001303373">
    <property type="component" value="Chromosome 9"/>
</dbReference>
<dbReference type="Pfam" id="PF05742">
    <property type="entry name" value="TANGO2"/>
    <property type="match status" value="1"/>
</dbReference>
<dbReference type="PANTHER" id="PTHR17985">
    <property type="entry name" value="SER/THR-RICH PROTEIN T10 IN DGCR REGION"/>
    <property type="match status" value="1"/>
</dbReference>
<dbReference type="AlphaFoldDB" id="A0AAQ3RBS7"/>
<sequence>MCISILSTAHPRYPFILLSNRDEFLHRSTLAADWWEAPHNNVLGGRDQQRQEQGTWLGVTRQGRIAILTNFREEGADQIARDKSRGGITRSYLTQSPFGEESAEEFAKSLIEGMGISDVGGFTLLFGRLRAAAKTQSTSSRDDAGPEGVFPGLAVISNRTASSKELTRIATRSGETLGLSNSHYGDATWPKVVQGEQLLQEAINLHVSSNGNEEDLIQAGLGILSRNNLPPKREDEDAKTYVRQFRNSILIPPVQGTEGLYGTQKQTIILVSDSGKMTFVERTLFDEDAKPVVAIDSRDKRFAFDIEGWRS</sequence>
<evidence type="ECO:0000313" key="1">
    <source>
        <dbReference type="EMBL" id="WPH02925.1"/>
    </source>
</evidence>
<dbReference type="GO" id="GO:0009306">
    <property type="term" value="P:protein secretion"/>
    <property type="evidence" value="ECO:0007669"/>
    <property type="project" value="TreeGrafter"/>
</dbReference>
<evidence type="ECO:0008006" key="3">
    <source>
        <dbReference type="Google" id="ProtNLM"/>
    </source>
</evidence>
<name>A0AAQ3RBS7_9PEZI</name>
<dbReference type="GO" id="GO:0005794">
    <property type="term" value="C:Golgi apparatus"/>
    <property type="evidence" value="ECO:0007669"/>
    <property type="project" value="TreeGrafter"/>
</dbReference>
<keyword evidence="2" id="KW-1185">Reference proteome</keyword>
<reference evidence="1 2" key="1">
    <citation type="submission" date="2023-11" db="EMBL/GenBank/DDBJ databases">
        <title>An acidophilic fungus is an integral part of prey digestion in a carnivorous sundew plant.</title>
        <authorList>
            <person name="Tsai I.J."/>
        </authorList>
    </citation>
    <scope>NUCLEOTIDE SEQUENCE [LARGE SCALE GENOMIC DNA]</scope>
    <source>
        <strain evidence="1">169a</strain>
    </source>
</reference>
<dbReference type="EMBL" id="CP138588">
    <property type="protein sequence ID" value="WPH02925.1"/>
    <property type="molecule type" value="Genomic_DNA"/>
</dbReference>
<gene>
    <name evidence="1" type="ORF">R9X50_00579500</name>
</gene>
<dbReference type="GO" id="GO:0007030">
    <property type="term" value="P:Golgi organization"/>
    <property type="evidence" value="ECO:0007669"/>
    <property type="project" value="TreeGrafter"/>
</dbReference>
<dbReference type="PANTHER" id="PTHR17985:SF8">
    <property type="entry name" value="TRANSPORT AND GOLGI ORGANIZATION PROTEIN 2 HOMOLOG"/>
    <property type="match status" value="1"/>
</dbReference>